<dbReference type="RefSeq" id="WP_024981437.1">
    <property type="nucleotide sequence ID" value="NZ_CBCRUM010000004.1"/>
</dbReference>
<dbReference type="AlphaFoldDB" id="A0A1I4S3F4"/>
<keyword evidence="1" id="KW-0472">Membrane</keyword>
<organism evidence="2 3">
    <name type="scientific">Flavobacterium succinicans</name>
    <dbReference type="NCBI Taxonomy" id="29536"/>
    <lineage>
        <taxon>Bacteria</taxon>
        <taxon>Pseudomonadati</taxon>
        <taxon>Bacteroidota</taxon>
        <taxon>Flavobacteriia</taxon>
        <taxon>Flavobacteriales</taxon>
        <taxon>Flavobacteriaceae</taxon>
        <taxon>Flavobacterium</taxon>
    </lineage>
</organism>
<proteinExistence type="predicted"/>
<feature type="transmembrane region" description="Helical" evidence="1">
    <location>
        <begin position="44"/>
        <end position="63"/>
    </location>
</feature>
<dbReference type="eggNOG" id="ENOG5032ZQI">
    <property type="taxonomic scope" value="Bacteria"/>
</dbReference>
<evidence type="ECO:0000313" key="2">
    <source>
        <dbReference type="EMBL" id="SFM59056.1"/>
    </source>
</evidence>
<reference evidence="3" key="1">
    <citation type="submission" date="2016-10" db="EMBL/GenBank/DDBJ databases">
        <authorList>
            <person name="Varghese N."/>
            <person name="Submissions S."/>
        </authorList>
    </citation>
    <scope>NUCLEOTIDE SEQUENCE [LARGE SCALE GENOMIC DNA]</scope>
    <source>
        <strain evidence="3">DSM 4002</strain>
    </source>
</reference>
<dbReference type="EMBL" id="FOUT01000001">
    <property type="protein sequence ID" value="SFM59056.1"/>
    <property type="molecule type" value="Genomic_DNA"/>
</dbReference>
<name>A0A1I4S3F4_9FLAO</name>
<keyword evidence="3" id="KW-1185">Reference proteome</keyword>
<dbReference type="STRING" id="29536.FLB_26880"/>
<evidence type="ECO:0000313" key="3">
    <source>
        <dbReference type="Proteomes" id="UP000182961"/>
    </source>
</evidence>
<keyword evidence="1" id="KW-0812">Transmembrane</keyword>
<protein>
    <submittedName>
        <fullName evidence="2">Uncharacterized protein</fullName>
    </submittedName>
</protein>
<keyword evidence="1" id="KW-1133">Transmembrane helix</keyword>
<sequence length="222" mass="24678">MELNNFEQQVKEKLSNREITPSAQAWGRLDAMLSVQEKPKKKMTWWYVAASVTGLLLVGTLFFNTSKESNVITPSQEIVVTSTEDKDSVTLKPSIEPTNEVSVQPKSVLATNVSKVANNQNTNTKNTHQELSINNQITTTNNQTSTTIEKSTEHQAIAAIDEKVQVAPTVVPKKQKIQVDPSTLLSQVDGELELSFREKVIAKVNKNYQTVKVALANRNNQE</sequence>
<gene>
    <name evidence="2" type="ORF">SAMN05444143_101651</name>
</gene>
<accession>A0A1I4S3F4</accession>
<evidence type="ECO:0000256" key="1">
    <source>
        <dbReference type="SAM" id="Phobius"/>
    </source>
</evidence>
<dbReference type="Proteomes" id="UP000182961">
    <property type="component" value="Unassembled WGS sequence"/>
</dbReference>